<evidence type="ECO:0000256" key="4">
    <source>
        <dbReference type="ARBA" id="ARBA00022692"/>
    </source>
</evidence>
<dbReference type="FunFam" id="1.20.1070.10:FF:000065">
    <property type="entry name" value="G-protein coupled receptor 4"/>
    <property type="match status" value="1"/>
</dbReference>
<keyword evidence="17" id="KW-1185">Reference proteome</keyword>
<keyword evidence="3" id="KW-1003">Cell membrane</keyword>
<dbReference type="InterPro" id="IPR000276">
    <property type="entry name" value="GPCR_Rhodpsn"/>
</dbReference>
<dbReference type="SUPFAM" id="SSF52540">
    <property type="entry name" value="P-loop containing nucleoside triphosphate hydrolases"/>
    <property type="match status" value="1"/>
</dbReference>
<dbReference type="GO" id="GO:0005886">
    <property type="term" value="C:plasma membrane"/>
    <property type="evidence" value="ECO:0007669"/>
    <property type="project" value="UniProtKB-SubCell"/>
</dbReference>
<feature type="transmembrane region" description="Helical" evidence="14">
    <location>
        <begin position="484"/>
        <end position="505"/>
    </location>
</feature>
<feature type="transmembrane region" description="Helical" evidence="14">
    <location>
        <begin position="320"/>
        <end position="341"/>
    </location>
</feature>
<feature type="region of interest" description="Disordered" evidence="13">
    <location>
        <begin position="34"/>
        <end position="54"/>
    </location>
</feature>
<dbReference type="InterPro" id="IPR017871">
    <property type="entry name" value="ABC_transporter-like_CS"/>
</dbReference>
<protein>
    <submittedName>
        <fullName evidence="16">G-protein coupled receptor 4</fullName>
    </submittedName>
</protein>
<dbReference type="InterPro" id="IPR027417">
    <property type="entry name" value="P-loop_NTPase"/>
</dbReference>
<feature type="transmembrane region" description="Helical" evidence="14">
    <location>
        <begin position="353"/>
        <end position="375"/>
    </location>
</feature>
<keyword evidence="4 12" id="KW-0812">Transmembrane</keyword>
<evidence type="ECO:0000256" key="12">
    <source>
        <dbReference type="RuleBase" id="RU000688"/>
    </source>
</evidence>
<proteinExistence type="inferred from homology"/>
<keyword evidence="11 12" id="KW-0807">Transducer</keyword>
<dbReference type="Pfam" id="PF06472">
    <property type="entry name" value="ABC_membrane_2"/>
    <property type="match status" value="2"/>
</dbReference>
<keyword evidence="8" id="KW-1015">Disulfide bond</keyword>
<evidence type="ECO:0000256" key="5">
    <source>
        <dbReference type="ARBA" id="ARBA00022989"/>
    </source>
</evidence>
<name>A0A556TI97_BAGYA</name>
<evidence type="ECO:0000259" key="15">
    <source>
        <dbReference type="PROSITE" id="PS50262"/>
    </source>
</evidence>
<evidence type="ECO:0000256" key="3">
    <source>
        <dbReference type="ARBA" id="ARBA00022475"/>
    </source>
</evidence>
<gene>
    <name evidence="16" type="ORF">Baya_0451</name>
</gene>
<reference evidence="16 17" key="1">
    <citation type="journal article" date="2019" name="Genome Biol. Evol.">
        <title>Whole-Genome Sequencing of the Giant Devil Catfish, Bagarius yarrelli.</title>
        <authorList>
            <person name="Jiang W."/>
            <person name="Lv Y."/>
            <person name="Cheng L."/>
            <person name="Yang K."/>
            <person name="Chao B."/>
            <person name="Wang X."/>
            <person name="Li Y."/>
            <person name="Pan X."/>
            <person name="You X."/>
            <person name="Zhang Y."/>
            <person name="Yang J."/>
            <person name="Li J."/>
            <person name="Zhang X."/>
            <person name="Liu S."/>
            <person name="Sun C."/>
            <person name="Yang J."/>
            <person name="Shi Q."/>
        </authorList>
    </citation>
    <scope>NUCLEOTIDE SEQUENCE [LARGE SCALE GENOMIC DNA]</scope>
    <source>
        <strain evidence="16">JWS20170419001</strain>
        <tissue evidence="16">Muscle</tissue>
    </source>
</reference>
<comment type="caution">
    <text evidence="16">The sequence shown here is derived from an EMBL/GenBank/DDBJ whole genome shotgun (WGS) entry which is preliminary data.</text>
</comment>
<dbReference type="PROSITE" id="PS50262">
    <property type="entry name" value="G_PROTEIN_RECEP_F1_2"/>
    <property type="match status" value="1"/>
</dbReference>
<evidence type="ECO:0000256" key="13">
    <source>
        <dbReference type="SAM" id="MobiDB-lite"/>
    </source>
</evidence>
<evidence type="ECO:0000256" key="7">
    <source>
        <dbReference type="ARBA" id="ARBA00023136"/>
    </source>
</evidence>
<dbReference type="PROSITE" id="PS00237">
    <property type="entry name" value="G_PROTEIN_RECEP_F1_1"/>
    <property type="match status" value="1"/>
</dbReference>
<evidence type="ECO:0000256" key="6">
    <source>
        <dbReference type="ARBA" id="ARBA00023040"/>
    </source>
</evidence>
<dbReference type="Pfam" id="PF00001">
    <property type="entry name" value="7tm_1"/>
    <property type="match status" value="1"/>
</dbReference>
<dbReference type="PROSITE" id="PS00211">
    <property type="entry name" value="ABC_TRANSPORTER_1"/>
    <property type="match status" value="1"/>
</dbReference>
<keyword evidence="6 12" id="KW-0297">G-protein coupled receptor</keyword>
<dbReference type="InterPro" id="IPR011527">
    <property type="entry name" value="ABC1_TM_dom"/>
</dbReference>
<dbReference type="Pfam" id="PF00005">
    <property type="entry name" value="ABC_tran"/>
    <property type="match status" value="1"/>
</dbReference>
<feature type="transmembrane region" description="Helical" evidence="14">
    <location>
        <begin position="395"/>
        <end position="414"/>
    </location>
</feature>
<keyword evidence="5 14" id="KW-1133">Transmembrane helix</keyword>
<feature type="transmembrane region" description="Helical" evidence="14">
    <location>
        <begin position="434"/>
        <end position="456"/>
    </location>
</feature>
<dbReference type="InterPro" id="IPR003439">
    <property type="entry name" value="ABC_transporter-like_ATP-bd"/>
</dbReference>
<feature type="domain" description="G-protein coupled receptors family 1 profile" evidence="15">
    <location>
        <begin position="335"/>
        <end position="589"/>
    </location>
</feature>
<evidence type="ECO:0000256" key="1">
    <source>
        <dbReference type="ARBA" id="ARBA00004651"/>
    </source>
</evidence>
<dbReference type="PRINTS" id="PR01157">
    <property type="entry name" value="P2YPURNOCPTR"/>
</dbReference>
<dbReference type="GO" id="GO:0000082">
    <property type="term" value="P:G1/S transition of mitotic cell cycle"/>
    <property type="evidence" value="ECO:0007669"/>
    <property type="project" value="TreeGrafter"/>
</dbReference>
<evidence type="ECO:0000313" key="17">
    <source>
        <dbReference type="Proteomes" id="UP000319801"/>
    </source>
</evidence>
<keyword evidence="7 14" id="KW-0472">Membrane</keyword>
<comment type="similarity">
    <text evidence="2 12">Belongs to the G-protein coupled receptor 1 family.</text>
</comment>
<dbReference type="InterPro" id="IPR017452">
    <property type="entry name" value="GPCR_Rhodpsn_7TM"/>
</dbReference>
<dbReference type="SUPFAM" id="SSF81321">
    <property type="entry name" value="Family A G protein-coupled receptor-like"/>
    <property type="match status" value="1"/>
</dbReference>
<dbReference type="EMBL" id="VCAZ01000001">
    <property type="protein sequence ID" value="TSK13577.1"/>
    <property type="molecule type" value="Genomic_DNA"/>
</dbReference>
<sequence length="622" mass="71249">MAAGSKYLTPRSSSITGALTLIAFSLLKNRRRASQSRNGSAKGPEFHSDSSNSRKDSGFVDQLFISRIYKLLKILMPQLLCKETGYLVLIAAMLLARTYCDVWMIHNGTMIESGFTYYRMGNVDNRVVNPEQLLTQDVERFCNSTVELYCNISKVDVVRRCVRFRFLLGVVDSVVAKCELIDEAPDAVLNSTLLSNTGEIIIADNIIRFEQVPLITPSGDVLIHDLSFELLKEYLDKVRLSHIVKRESGWESEQDWMDVLSGGEKQRMAMARLFYHKPQFAILDECTSAVSVDVEDYIYSHCRKMNQTCVDIKESPISDLLIVIYIIALVLGLVFHLLMAWPIVQQVRKRNVLGVYLLSLSVSDVLYILTMPLWINYYYNDHHWTLGTDLCKLAGFVYYSNMYISIYLLCCISMDRCLAVTFPLKTKTFRRYRYAWLVSAFVYAFIASLHVLVILMDKVTDPLDKHSHCYETFPMTERMALFNLLRVLIGFLLPLLVLAVCYFQIFRKVRQSVGLDSQSKLKVKLLSVGIITIFSVCYAPYHILLLIRSIAFHHLHLTDYCRFEQAQHFYFSGTLALSSLNSVVDPLLYALVSNGMRESVRLCCTTKSHKRTSTEQRPQLQD</sequence>
<accession>A0A556TI97</accession>
<evidence type="ECO:0000256" key="9">
    <source>
        <dbReference type="ARBA" id="ARBA00023170"/>
    </source>
</evidence>
<evidence type="ECO:0000256" key="14">
    <source>
        <dbReference type="SAM" id="Phobius"/>
    </source>
</evidence>
<feature type="transmembrane region" description="Helical" evidence="14">
    <location>
        <begin position="525"/>
        <end position="550"/>
    </location>
</feature>
<dbReference type="AlphaFoldDB" id="A0A556TI97"/>
<evidence type="ECO:0000256" key="8">
    <source>
        <dbReference type="ARBA" id="ARBA00023157"/>
    </source>
</evidence>
<dbReference type="PANTHER" id="PTHR24234:SF7">
    <property type="entry name" value="G-PROTEIN COUPLED RECEPTOR 132-RELATED"/>
    <property type="match status" value="1"/>
</dbReference>
<dbReference type="PRINTS" id="PR00237">
    <property type="entry name" value="GPCRRHODOPSN"/>
</dbReference>
<dbReference type="GO" id="GO:0005524">
    <property type="term" value="F:ATP binding"/>
    <property type="evidence" value="ECO:0007669"/>
    <property type="project" value="InterPro"/>
</dbReference>
<dbReference type="GO" id="GO:0010972">
    <property type="term" value="P:negative regulation of G2/M transition of mitotic cell cycle"/>
    <property type="evidence" value="ECO:0007669"/>
    <property type="project" value="TreeGrafter"/>
</dbReference>
<dbReference type="Proteomes" id="UP000319801">
    <property type="component" value="Unassembled WGS sequence"/>
</dbReference>
<comment type="subcellular location">
    <subcellularLocation>
        <location evidence="1">Cell membrane</location>
        <topology evidence="1">Multi-pass membrane protein</topology>
    </subcellularLocation>
</comment>
<dbReference type="GO" id="GO:0016887">
    <property type="term" value="F:ATP hydrolysis activity"/>
    <property type="evidence" value="ECO:0007669"/>
    <property type="project" value="InterPro"/>
</dbReference>
<evidence type="ECO:0000256" key="10">
    <source>
        <dbReference type="ARBA" id="ARBA00023180"/>
    </source>
</evidence>
<feature type="compositionally biased region" description="Basic and acidic residues" evidence="13">
    <location>
        <begin position="44"/>
        <end position="54"/>
    </location>
</feature>
<dbReference type="OrthoDB" id="6021389at2759"/>
<dbReference type="GO" id="GO:0140359">
    <property type="term" value="F:ABC-type transporter activity"/>
    <property type="evidence" value="ECO:0007669"/>
    <property type="project" value="InterPro"/>
</dbReference>
<dbReference type="PANTHER" id="PTHR24234">
    <property type="entry name" value="LYSOPHOSPHATIDIC ACID RECEPTOR 5/SPHINGOSYLPHOSPHORYLCHOLINE RECEPTOR"/>
    <property type="match status" value="1"/>
</dbReference>
<evidence type="ECO:0000256" key="11">
    <source>
        <dbReference type="ARBA" id="ARBA00023224"/>
    </source>
</evidence>
<evidence type="ECO:0000256" key="2">
    <source>
        <dbReference type="ARBA" id="ARBA00010663"/>
    </source>
</evidence>
<organism evidence="16 17">
    <name type="scientific">Bagarius yarrelli</name>
    <name type="common">Goonch</name>
    <name type="synonym">Bagrus yarrelli</name>
    <dbReference type="NCBI Taxonomy" id="175774"/>
    <lineage>
        <taxon>Eukaryota</taxon>
        <taxon>Metazoa</taxon>
        <taxon>Chordata</taxon>
        <taxon>Craniata</taxon>
        <taxon>Vertebrata</taxon>
        <taxon>Euteleostomi</taxon>
        <taxon>Actinopterygii</taxon>
        <taxon>Neopterygii</taxon>
        <taxon>Teleostei</taxon>
        <taxon>Ostariophysi</taxon>
        <taxon>Siluriformes</taxon>
        <taxon>Sisoridae</taxon>
        <taxon>Sisorinae</taxon>
        <taxon>Bagarius</taxon>
    </lineage>
</organism>
<keyword evidence="10" id="KW-0325">Glycoprotein</keyword>
<dbReference type="Gene3D" id="3.40.50.300">
    <property type="entry name" value="P-loop containing nucleotide triphosphate hydrolases"/>
    <property type="match status" value="1"/>
</dbReference>
<dbReference type="Gene3D" id="1.20.1070.10">
    <property type="entry name" value="Rhodopsin 7-helix transmembrane proteins"/>
    <property type="match status" value="1"/>
</dbReference>
<keyword evidence="9 12" id="KW-0675">Receptor</keyword>
<evidence type="ECO:0000313" key="16">
    <source>
        <dbReference type="EMBL" id="TSK13577.1"/>
    </source>
</evidence>
<dbReference type="GO" id="GO:0004930">
    <property type="term" value="F:G protein-coupled receptor activity"/>
    <property type="evidence" value="ECO:0007669"/>
    <property type="project" value="UniProtKB-KW"/>
</dbReference>